<evidence type="ECO:0000256" key="4">
    <source>
        <dbReference type="ARBA" id="ARBA00022840"/>
    </source>
</evidence>
<protein>
    <recommendedName>
        <fullName evidence="5">Acetyl-coenzyme A synthetase</fullName>
        <ecNumber evidence="5">6.2.1.1</ecNumber>
    </recommendedName>
</protein>
<dbReference type="GO" id="GO:0016208">
    <property type="term" value="F:AMP binding"/>
    <property type="evidence" value="ECO:0007669"/>
    <property type="project" value="InterPro"/>
</dbReference>
<evidence type="ECO:0000256" key="3">
    <source>
        <dbReference type="ARBA" id="ARBA00022741"/>
    </source>
</evidence>
<dbReference type="NCBIfam" id="TIGR02188">
    <property type="entry name" value="Ac_CoA_lig_AcsA"/>
    <property type="match status" value="1"/>
</dbReference>
<gene>
    <name evidence="9" type="ORF">ACOF00016_LOCUS1705</name>
</gene>
<proteinExistence type="inferred from homology"/>
<dbReference type="InterPro" id="IPR020845">
    <property type="entry name" value="AMP-binding_CS"/>
</dbReference>
<comment type="catalytic activity">
    <reaction evidence="5">
        <text>acetate + ATP + CoA = acetyl-CoA + AMP + diphosphate</text>
        <dbReference type="Rhea" id="RHEA:23176"/>
        <dbReference type="ChEBI" id="CHEBI:30089"/>
        <dbReference type="ChEBI" id="CHEBI:30616"/>
        <dbReference type="ChEBI" id="CHEBI:33019"/>
        <dbReference type="ChEBI" id="CHEBI:57287"/>
        <dbReference type="ChEBI" id="CHEBI:57288"/>
        <dbReference type="ChEBI" id="CHEBI:456215"/>
        <dbReference type="EC" id="6.2.1.1"/>
    </reaction>
</comment>
<evidence type="ECO:0000259" key="7">
    <source>
        <dbReference type="Pfam" id="PF13193"/>
    </source>
</evidence>
<dbReference type="Pfam" id="PF00501">
    <property type="entry name" value="AMP-binding"/>
    <property type="match status" value="1"/>
</dbReference>
<keyword evidence="2 5" id="KW-0436">Ligase</keyword>
<dbReference type="Pfam" id="PF13193">
    <property type="entry name" value="AMP-binding_C"/>
    <property type="match status" value="1"/>
</dbReference>
<name>A0A7S3KX21_9STRA</name>
<dbReference type="GO" id="GO:0003987">
    <property type="term" value="F:acetate-CoA ligase activity"/>
    <property type="evidence" value="ECO:0007669"/>
    <property type="project" value="UniProtKB-UniRule"/>
</dbReference>
<dbReference type="GO" id="GO:0005524">
    <property type="term" value="F:ATP binding"/>
    <property type="evidence" value="ECO:0007669"/>
    <property type="project" value="UniProtKB-UniRule"/>
</dbReference>
<dbReference type="InterPro" id="IPR045851">
    <property type="entry name" value="AMP-bd_C_sf"/>
</dbReference>
<organism evidence="9">
    <name type="scientific">Amphora coffeiformis</name>
    <dbReference type="NCBI Taxonomy" id="265554"/>
    <lineage>
        <taxon>Eukaryota</taxon>
        <taxon>Sar</taxon>
        <taxon>Stramenopiles</taxon>
        <taxon>Ochrophyta</taxon>
        <taxon>Bacillariophyta</taxon>
        <taxon>Bacillariophyceae</taxon>
        <taxon>Bacillariophycidae</taxon>
        <taxon>Thalassiophysales</taxon>
        <taxon>Catenulaceae</taxon>
        <taxon>Amphora</taxon>
    </lineage>
</organism>
<dbReference type="FunFam" id="3.30.300.30:FF:000004">
    <property type="entry name" value="Acetyl-coenzyme A synthetase"/>
    <property type="match status" value="1"/>
</dbReference>
<dbReference type="FunFam" id="3.40.50.12780:FF:000001">
    <property type="entry name" value="Acetyl-coenzyme A synthetase"/>
    <property type="match status" value="1"/>
</dbReference>
<dbReference type="NCBIfam" id="NF001208">
    <property type="entry name" value="PRK00174.1"/>
    <property type="match status" value="1"/>
</dbReference>
<dbReference type="AlphaFoldDB" id="A0A7S3KX21"/>
<feature type="domain" description="AMP-binding enzyme C-terminal" evidence="7">
    <location>
        <begin position="601"/>
        <end position="679"/>
    </location>
</feature>
<dbReference type="Pfam" id="PF16177">
    <property type="entry name" value="ACAS_N"/>
    <property type="match status" value="1"/>
</dbReference>
<dbReference type="Gene3D" id="3.30.300.30">
    <property type="match status" value="1"/>
</dbReference>
<evidence type="ECO:0000256" key="5">
    <source>
        <dbReference type="RuleBase" id="RU361147"/>
    </source>
</evidence>
<dbReference type="PANTHER" id="PTHR24095">
    <property type="entry name" value="ACETYL-COENZYME A SYNTHETASE"/>
    <property type="match status" value="1"/>
</dbReference>
<dbReference type="InterPro" id="IPR025110">
    <property type="entry name" value="AMP-bd_C"/>
</dbReference>
<dbReference type="InterPro" id="IPR032387">
    <property type="entry name" value="ACAS_N"/>
</dbReference>
<comment type="similarity">
    <text evidence="1 5">Belongs to the ATP-dependent AMP-binding enzyme family.</text>
</comment>
<evidence type="ECO:0000256" key="1">
    <source>
        <dbReference type="ARBA" id="ARBA00006432"/>
    </source>
</evidence>
<dbReference type="GO" id="GO:0019427">
    <property type="term" value="P:acetyl-CoA biosynthetic process from acetate"/>
    <property type="evidence" value="ECO:0007669"/>
    <property type="project" value="InterPro"/>
</dbReference>
<evidence type="ECO:0000256" key="2">
    <source>
        <dbReference type="ARBA" id="ARBA00022598"/>
    </source>
</evidence>
<sequence length="724" mass="79953">MLLYHNVTILFSFIPATSSRGGMRSFLSLGALTLAAAFADVGDAFVAPSALHSKIPPSTRLYEDVVNDVDVYPPNAQSAFDRYKETYQRSIDDTEGFWEEKAYEYLDWETDFDSVLEGSMEHGDIRWFSGGKLNVAYNAIDRHIINGRGDQVALLWEGDEPDQVQKITYDQLLRRVSQIANALTQQGVKKGDVVTIYMPMIPDLPMTMLACARIGAVHSVVFAGFSAEALASRVVAANSDTIVTADIGKRGGKAIGLKKIVDEARGRENMDAHLRQVLCFEHGYLGSDSEAPYEMKDKDVRMNPLCDRQRPYCPPVAMDSEDPLFILYTSGSTGLPKGLVHTTGGYSLYAAFTTKNTFDLAEGDIFACVADCGWITGHTYVVYGPLLNGSTTFLFESTPVYPNEGRYWDMIQRHKITQFYTAPTAIRLLMRYDDDVPKKYDLSSLKILGSVGEPINPEAWRWYFNNIGRQQCSIVDTYWQTETGGHIITNIPGVTPMKPGSCTLPSYGIEPVILDAVDGTVVKAEPGQKVVGVLAIRQPWPGMARTCLQDHERFMTTYLKPYPGYYFTGDSVFRDEDGFHWITGRVDDVINVSGHRIGTAEVESALVLHPTVAQAAVVARPHPIKGQAIVAFVMLDVSATESDELVKALINQVRSEVGPFAAPDNIYVSPSLPMTRSGKIMRRILRKIVCGEAETLGDVSTLADPSIVDTLIEKVAEREPALSK</sequence>
<dbReference type="InterPro" id="IPR011904">
    <property type="entry name" value="Ac_CoA_lig"/>
</dbReference>
<evidence type="ECO:0000259" key="8">
    <source>
        <dbReference type="Pfam" id="PF16177"/>
    </source>
</evidence>
<dbReference type="Gene3D" id="3.40.50.12780">
    <property type="entry name" value="N-terminal domain of ligase-like"/>
    <property type="match status" value="1"/>
</dbReference>
<keyword evidence="3 5" id="KW-0547">Nucleotide-binding</keyword>
<feature type="domain" description="AMP-dependent synthetase/ligase" evidence="6">
    <location>
        <begin position="146"/>
        <end position="540"/>
    </location>
</feature>
<dbReference type="PANTHER" id="PTHR24095:SF14">
    <property type="entry name" value="ACETYL-COENZYME A SYNTHETASE 1"/>
    <property type="match status" value="1"/>
</dbReference>
<feature type="domain" description="Acetyl-coenzyme A synthetase N-terminal" evidence="8">
    <location>
        <begin position="83"/>
        <end position="139"/>
    </location>
</feature>
<reference evidence="9" key="1">
    <citation type="submission" date="2021-01" db="EMBL/GenBank/DDBJ databases">
        <authorList>
            <person name="Corre E."/>
            <person name="Pelletier E."/>
            <person name="Niang G."/>
            <person name="Scheremetjew M."/>
            <person name="Finn R."/>
            <person name="Kale V."/>
            <person name="Holt S."/>
            <person name="Cochrane G."/>
            <person name="Meng A."/>
            <person name="Brown T."/>
            <person name="Cohen L."/>
        </authorList>
    </citation>
    <scope>NUCLEOTIDE SEQUENCE</scope>
    <source>
        <strain evidence="9">CCMP127</strain>
    </source>
</reference>
<dbReference type="InterPro" id="IPR042099">
    <property type="entry name" value="ANL_N_sf"/>
</dbReference>
<dbReference type="SUPFAM" id="SSF56801">
    <property type="entry name" value="Acetyl-CoA synthetase-like"/>
    <property type="match status" value="1"/>
</dbReference>
<accession>A0A7S3KX21</accession>
<dbReference type="PROSITE" id="PS00455">
    <property type="entry name" value="AMP_BINDING"/>
    <property type="match status" value="1"/>
</dbReference>
<evidence type="ECO:0000259" key="6">
    <source>
        <dbReference type="Pfam" id="PF00501"/>
    </source>
</evidence>
<dbReference type="CDD" id="cd05966">
    <property type="entry name" value="ACS"/>
    <property type="match status" value="1"/>
</dbReference>
<dbReference type="InterPro" id="IPR000873">
    <property type="entry name" value="AMP-dep_synth/lig_dom"/>
</dbReference>
<evidence type="ECO:0000313" key="9">
    <source>
        <dbReference type="EMBL" id="CAE0403507.1"/>
    </source>
</evidence>
<dbReference type="EC" id="6.2.1.1" evidence="5"/>
<dbReference type="EMBL" id="HBIM01001950">
    <property type="protein sequence ID" value="CAE0403507.1"/>
    <property type="molecule type" value="Transcribed_RNA"/>
</dbReference>
<keyword evidence="4 5" id="KW-0067">ATP-binding</keyword>